<evidence type="ECO:0000313" key="2">
    <source>
        <dbReference type="Proteomes" id="UP000434172"/>
    </source>
</evidence>
<dbReference type="AlphaFoldDB" id="A0A8H3W8U7"/>
<gene>
    <name evidence="1" type="ORF">GQ607_010863</name>
</gene>
<accession>A0A8H3W8U7</accession>
<dbReference type="Proteomes" id="UP000434172">
    <property type="component" value="Unassembled WGS sequence"/>
</dbReference>
<protein>
    <submittedName>
        <fullName evidence="1">Uncharacterized protein</fullName>
    </submittedName>
</protein>
<dbReference type="EMBL" id="WOWK01000066">
    <property type="protein sequence ID" value="KAF0321930.1"/>
    <property type="molecule type" value="Genomic_DNA"/>
</dbReference>
<keyword evidence="2" id="KW-1185">Reference proteome</keyword>
<comment type="caution">
    <text evidence="1">The sequence shown here is derived from an EMBL/GenBank/DDBJ whole genome shotgun (WGS) entry which is preliminary data.</text>
</comment>
<sequence>MFFSSRLLSDCQFSQGLCRHFKDFRESLSSTGILQNTIAIDDECIPEDLWRYLGGPSAETLWVWPYDAGWKPALEDTTVSDGEEYRGRVKVPIYSLEAWVYAARYEGVSLRDMWFKAQTHHSKSWICCSNPMENWDHESYI</sequence>
<dbReference type="OrthoDB" id="4777915at2759"/>
<organism evidence="1 2">
    <name type="scientific">Colletotrichum asianum</name>
    <dbReference type="NCBI Taxonomy" id="702518"/>
    <lineage>
        <taxon>Eukaryota</taxon>
        <taxon>Fungi</taxon>
        <taxon>Dikarya</taxon>
        <taxon>Ascomycota</taxon>
        <taxon>Pezizomycotina</taxon>
        <taxon>Sordariomycetes</taxon>
        <taxon>Hypocreomycetidae</taxon>
        <taxon>Glomerellales</taxon>
        <taxon>Glomerellaceae</taxon>
        <taxon>Colletotrichum</taxon>
        <taxon>Colletotrichum gloeosporioides species complex</taxon>
    </lineage>
</organism>
<proteinExistence type="predicted"/>
<evidence type="ECO:0000313" key="1">
    <source>
        <dbReference type="EMBL" id="KAF0321930.1"/>
    </source>
</evidence>
<reference evidence="1 2" key="1">
    <citation type="submission" date="2019-12" db="EMBL/GenBank/DDBJ databases">
        <title>A genome sequence resource for the geographically widespread anthracnose pathogen Colletotrichum asianum.</title>
        <authorList>
            <person name="Meng Y."/>
        </authorList>
    </citation>
    <scope>NUCLEOTIDE SEQUENCE [LARGE SCALE GENOMIC DNA]</scope>
    <source>
        <strain evidence="1 2">ICMP 18580</strain>
    </source>
</reference>
<name>A0A8H3W8U7_9PEZI</name>